<dbReference type="Proteomes" id="UP000620139">
    <property type="component" value="Unassembled WGS sequence"/>
</dbReference>
<name>A0A931NEQ0_9BURK</name>
<gene>
    <name evidence="1" type="ORF">I7X43_16235</name>
</gene>
<proteinExistence type="predicted"/>
<evidence type="ECO:0000313" key="2">
    <source>
        <dbReference type="Proteomes" id="UP000620139"/>
    </source>
</evidence>
<comment type="caution">
    <text evidence="1">The sequence shown here is derived from an EMBL/GenBank/DDBJ whole genome shotgun (WGS) entry which is preliminary data.</text>
</comment>
<evidence type="ECO:0000313" key="1">
    <source>
        <dbReference type="EMBL" id="MBH9554387.1"/>
    </source>
</evidence>
<dbReference type="AlphaFoldDB" id="A0A931NEQ0"/>
<sequence length="97" mass="10719">MQELARIQSWYASQCDGDWEHSYGLRIETLDNPGWHITIDLHDTELAARSFEPVVRGAEIGEGDWVHCKVESGQFVGSGGTGNLAEVLAVFLSWAEA</sequence>
<dbReference type="RefSeq" id="WP_198102001.1">
    <property type="nucleotide sequence ID" value="NZ_JAEDAL010000019.1"/>
</dbReference>
<protein>
    <submittedName>
        <fullName evidence="1">Immunity 53 family protein</fullName>
    </submittedName>
</protein>
<accession>A0A931NEQ0</accession>
<dbReference type="EMBL" id="JAEDAL010000019">
    <property type="protein sequence ID" value="MBH9554387.1"/>
    <property type="molecule type" value="Genomic_DNA"/>
</dbReference>
<organism evidence="1 2">
    <name type="scientific">Inhella gelatinilytica</name>
    <dbReference type="NCBI Taxonomy" id="2795030"/>
    <lineage>
        <taxon>Bacteria</taxon>
        <taxon>Pseudomonadati</taxon>
        <taxon>Pseudomonadota</taxon>
        <taxon>Betaproteobacteria</taxon>
        <taxon>Burkholderiales</taxon>
        <taxon>Sphaerotilaceae</taxon>
        <taxon>Inhella</taxon>
    </lineage>
</organism>
<dbReference type="Pfam" id="PF15580">
    <property type="entry name" value="Imm53"/>
    <property type="match status" value="1"/>
</dbReference>
<reference evidence="1" key="1">
    <citation type="submission" date="2020-12" db="EMBL/GenBank/DDBJ databases">
        <title>The genome sequence of Inhella sp. 4Y17.</title>
        <authorList>
            <person name="Liu Y."/>
        </authorList>
    </citation>
    <scope>NUCLEOTIDE SEQUENCE</scope>
    <source>
        <strain evidence="1">4Y10</strain>
    </source>
</reference>
<dbReference type="InterPro" id="IPR028228">
    <property type="entry name" value="Imm53"/>
</dbReference>
<keyword evidence="2" id="KW-1185">Reference proteome</keyword>